<reference evidence="2" key="1">
    <citation type="submission" date="2021-02" db="EMBL/GenBank/DDBJ databases">
        <authorList>
            <person name="Dougan E. K."/>
            <person name="Rhodes N."/>
            <person name="Thang M."/>
            <person name="Chan C."/>
        </authorList>
    </citation>
    <scope>NUCLEOTIDE SEQUENCE</scope>
</reference>
<dbReference type="EMBL" id="CAJNIZ010010615">
    <property type="protein sequence ID" value="CAE7303463.1"/>
    <property type="molecule type" value="Genomic_DNA"/>
</dbReference>
<dbReference type="AlphaFoldDB" id="A0A812NFM8"/>
<feature type="region of interest" description="Disordered" evidence="1">
    <location>
        <begin position="114"/>
        <end position="143"/>
    </location>
</feature>
<name>A0A812NFM8_SYMPI</name>
<protein>
    <submittedName>
        <fullName evidence="2">Uncharacterized protein</fullName>
    </submittedName>
</protein>
<organism evidence="2 3">
    <name type="scientific">Symbiodinium pilosum</name>
    <name type="common">Dinoflagellate</name>
    <dbReference type="NCBI Taxonomy" id="2952"/>
    <lineage>
        <taxon>Eukaryota</taxon>
        <taxon>Sar</taxon>
        <taxon>Alveolata</taxon>
        <taxon>Dinophyceae</taxon>
        <taxon>Suessiales</taxon>
        <taxon>Symbiodiniaceae</taxon>
        <taxon>Symbiodinium</taxon>
    </lineage>
</organism>
<accession>A0A812NFM8</accession>
<evidence type="ECO:0000313" key="3">
    <source>
        <dbReference type="Proteomes" id="UP000649617"/>
    </source>
</evidence>
<evidence type="ECO:0000256" key="1">
    <source>
        <dbReference type="SAM" id="MobiDB-lite"/>
    </source>
</evidence>
<gene>
    <name evidence="2" type="ORF">SPIL2461_LOCUS6854</name>
</gene>
<comment type="caution">
    <text evidence="2">The sequence shown here is derived from an EMBL/GenBank/DDBJ whole genome shotgun (WGS) entry which is preliminary data.</text>
</comment>
<evidence type="ECO:0000313" key="2">
    <source>
        <dbReference type="EMBL" id="CAE7303463.1"/>
    </source>
</evidence>
<dbReference type="Proteomes" id="UP000649617">
    <property type="component" value="Unassembled WGS sequence"/>
</dbReference>
<proteinExistence type="predicted"/>
<feature type="non-terminal residue" evidence="2">
    <location>
        <position position="1"/>
    </location>
</feature>
<sequence>MEMCSGMLPSRDATGSDKMALILKEVKELGGFCQTLQQQVQSQRRSLCSAVALHESSELEDEQREDTSKRMEDLLELQHELQLQYKSAAEAVLGLRQDVAQRAKQEELLQSELHSKEKQIQDAEDSLARIAPLPLPDEVEVTP</sequence>
<keyword evidence="3" id="KW-1185">Reference proteome</keyword>